<reference evidence="1 2" key="1">
    <citation type="submission" date="2015-12" db="EMBL/GenBank/DDBJ databases">
        <title>Intraspecies pangenome expansion in the marine bacterium Alteromonas.</title>
        <authorList>
            <person name="Lopez-Perez M."/>
            <person name="Rodriguez-Valera F."/>
        </authorList>
    </citation>
    <scope>NUCLEOTIDE SEQUENCE [LARGE SCALE GENOMIC DNA]</scope>
    <source>
        <strain evidence="1 2">LMG 21861</strain>
        <plasmid evidence="1 2">pASTE61-200</plasmid>
    </source>
</reference>
<gene>
    <name evidence="1" type="ORF">AVL57_00440</name>
</gene>
<dbReference type="Proteomes" id="UP000056750">
    <property type="component" value="Plasmid pASTE61-200"/>
</dbReference>
<proteinExistence type="predicted"/>
<dbReference type="EMBL" id="CP013927">
    <property type="protein sequence ID" value="AMJ76648.1"/>
    <property type="molecule type" value="Genomic_DNA"/>
</dbReference>
<protein>
    <submittedName>
        <fullName evidence="1">Uncharacterized protein</fullName>
    </submittedName>
</protein>
<dbReference type="RefSeq" id="WP_061093689.1">
    <property type="nucleotide sequence ID" value="NZ_CP013927.1"/>
</dbReference>
<geneLocation type="plasmid" evidence="1 2">
    <name>pASTE61-200</name>
</geneLocation>
<organism evidence="1 2">
    <name type="scientific">Alteromonas stellipolaris</name>
    <dbReference type="NCBI Taxonomy" id="233316"/>
    <lineage>
        <taxon>Bacteria</taxon>
        <taxon>Pseudomonadati</taxon>
        <taxon>Pseudomonadota</taxon>
        <taxon>Gammaproteobacteria</taxon>
        <taxon>Alteromonadales</taxon>
        <taxon>Alteromonadaceae</taxon>
        <taxon>Alteromonas/Salinimonas group</taxon>
        <taxon>Alteromonas</taxon>
    </lineage>
</organism>
<name>A0ABM5YQL4_9ALTE</name>
<evidence type="ECO:0000313" key="2">
    <source>
        <dbReference type="Proteomes" id="UP000056750"/>
    </source>
</evidence>
<evidence type="ECO:0000313" key="1">
    <source>
        <dbReference type="EMBL" id="AMJ76648.1"/>
    </source>
</evidence>
<keyword evidence="2" id="KW-1185">Reference proteome</keyword>
<keyword evidence="1" id="KW-0614">Plasmid</keyword>
<sequence>MPVITNLDNAALLSAEADWEPVFNHHLNDVLALPQVANGTVSESQANKWLEVCAKHMNAIEVRKAIHAAKGLSDRDVRALWAYEHNEYQSKFHASEVYALKQLKAVDVPDPTDRDTLLAEQLLSNLIIEKYELERVSLAKGVTETSRKPNLYQSSPLVAENKAGRAIQLDVKVNFNQDVTQSDLIKHHVKILSLLESQVKVASTFQYNIQINPDELRFITKLASSGSQGYEVAMQALRNLDEHDLDMQIRNEKVLCTREMFKDINSLSVKHWNSMMQGESLNYQPEEVKRLNGQQESVFQPLAKKYAAAQRLYKSAEANFEASRSELIEAVSHFGQPQKLDSVFDLVKIGKREELDSDRVLRFLDRQNIPRENYSRTSYDIDGLVKAARARGIDTSGYQTVGAPIKEKMLTTLELLGGDSKEFMNQSNHIHFTGQSRGEVHERISNLEESTSRAIEEATTSIAKELTNQPQLDIDGSIDLDNSMEQN</sequence>
<accession>A0ABM5YQL4</accession>